<keyword evidence="1" id="KW-0472">Membrane</keyword>
<dbReference type="Gene3D" id="1.10.1760.20">
    <property type="match status" value="1"/>
</dbReference>
<evidence type="ECO:0000313" key="2">
    <source>
        <dbReference type="EMBL" id="AOT73121.1"/>
    </source>
</evidence>
<dbReference type="GO" id="GO:0022857">
    <property type="term" value="F:transmembrane transporter activity"/>
    <property type="evidence" value="ECO:0007669"/>
    <property type="project" value="InterPro"/>
</dbReference>
<keyword evidence="1" id="KW-1133">Transmembrane helix</keyword>
<keyword evidence="1" id="KW-0812">Transmembrane</keyword>
<accession>A0A1D8GQ91</accession>
<feature type="transmembrane region" description="Helical" evidence="1">
    <location>
        <begin position="97"/>
        <end position="119"/>
    </location>
</feature>
<dbReference type="EMBL" id="CP017269">
    <property type="protein sequence ID" value="AOT73121.1"/>
    <property type="molecule type" value="Genomic_DNA"/>
</dbReference>
<organism evidence="2 3">
    <name type="scientific">Geosporobacter ferrireducens</name>
    <dbReference type="NCBI Taxonomy" id="1424294"/>
    <lineage>
        <taxon>Bacteria</taxon>
        <taxon>Bacillati</taxon>
        <taxon>Bacillota</taxon>
        <taxon>Clostridia</taxon>
        <taxon>Peptostreptococcales</taxon>
        <taxon>Thermotaleaceae</taxon>
        <taxon>Geosporobacter</taxon>
    </lineage>
</organism>
<feature type="transmembrane region" description="Helical" evidence="1">
    <location>
        <begin position="131"/>
        <end position="153"/>
    </location>
</feature>
<feature type="transmembrane region" description="Helical" evidence="1">
    <location>
        <begin position="73"/>
        <end position="91"/>
    </location>
</feature>
<proteinExistence type="predicted"/>
<keyword evidence="3" id="KW-1185">Reference proteome</keyword>
<evidence type="ECO:0000313" key="3">
    <source>
        <dbReference type="Proteomes" id="UP000095743"/>
    </source>
</evidence>
<dbReference type="Pfam" id="PF12822">
    <property type="entry name" value="ECF_trnsprt"/>
    <property type="match status" value="1"/>
</dbReference>
<feature type="transmembrane region" description="Helical" evidence="1">
    <location>
        <begin position="46"/>
        <end position="66"/>
    </location>
</feature>
<evidence type="ECO:0000256" key="1">
    <source>
        <dbReference type="SAM" id="Phobius"/>
    </source>
</evidence>
<gene>
    <name evidence="2" type="ORF">Gferi_13660</name>
</gene>
<dbReference type="Proteomes" id="UP000095743">
    <property type="component" value="Chromosome"/>
</dbReference>
<name>A0A1D8GQ91_9FIRM</name>
<dbReference type="KEGG" id="gfe:Gferi_13660"/>
<evidence type="ECO:0008006" key="4">
    <source>
        <dbReference type="Google" id="ProtNLM"/>
    </source>
</evidence>
<sequence length="168" mass="18128">MNTKSITRTGILLALALVIQLMRLPQLVTGTAVNAVLLISLSTIGVLEASAIGCITPIVAFLVGIIQPPMAPVVPFIVMSNLVLIWIVYGLRRKNIYIQIILASVGKFLFLVVAVRLILTQFLPAPVWEKVAVAFGVTQLFTALAGGFLAILVTKLLHPYLDEEAPIE</sequence>
<dbReference type="InterPro" id="IPR024529">
    <property type="entry name" value="ECF_trnsprt_substrate-spec"/>
</dbReference>
<dbReference type="AlphaFoldDB" id="A0A1D8GQ91"/>
<reference evidence="2 3" key="1">
    <citation type="submission" date="2016-09" db="EMBL/GenBank/DDBJ databases">
        <title>Genomic analysis reveals versatility of anaerobic energy metabolism of Geosporobacter ferrireducens IRF9 of phylum Firmicutes.</title>
        <authorList>
            <person name="Kim S.-J."/>
        </authorList>
    </citation>
    <scope>NUCLEOTIDE SEQUENCE [LARGE SCALE GENOMIC DNA]</scope>
    <source>
        <strain evidence="2 3">IRF9</strain>
    </source>
</reference>
<dbReference type="STRING" id="1424294.Gferi_13660"/>
<protein>
    <recommendedName>
        <fullName evidence="4">ECF transporter S component</fullName>
    </recommendedName>
</protein>